<accession>A0A246GDG5</accession>
<organism evidence="2 3">
    <name type="scientific">Flavobacterium columnare</name>
    <dbReference type="NCBI Taxonomy" id="996"/>
    <lineage>
        <taxon>Bacteria</taxon>
        <taxon>Pseudomonadati</taxon>
        <taxon>Bacteroidota</taxon>
        <taxon>Flavobacteriia</taxon>
        <taxon>Flavobacteriales</taxon>
        <taxon>Flavobacteriaceae</taxon>
        <taxon>Flavobacterium</taxon>
    </lineage>
</organism>
<dbReference type="EMBL" id="MTCY01000012">
    <property type="protein sequence ID" value="OWP78111.1"/>
    <property type="molecule type" value="Genomic_DNA"/>
</dbReference>
<dbReference type="Proteomes" id="UP000198034">
    <property type="component" value="Unassembled WGS sequence"/>
</dbReference>
<name>A0A246GDG5_9FLAO</name>
<gene>
    <name evidence="2" type="ORF">BWK62_05780</name>
</gene>
<proteinExistence type="predicted"/>
<dbReference type="AlphaFoldDB" id="A0A246GDG5"/>
<evidence type="ECO:0000313" key="3">
    <source>
        <dbReference type="Proteomes" id="UP000198034"/>
    </source>
</evidence>
<reference evidence="2 3" key="1">
    <citation type="journal article" date="2017" name="Infect. Genet. Evol.">
        <title>Comparative genome analysis of fish pathogen Flavobacterium columnare reveals extensive sequence diversity within the species.</title>
        <authorList>
            <person name="Kayansamruaj P."/>
            <person name="Dong H.T."/>
            <person name="Hirono I."/>
            <person name="Kondo H."/>
            <person name="Senapin S."/>
            <person name="Rodkhum C."/>
        </authorList>
    </citation>
    <scope>NUCLEOTIDE SEQUENCE [LARGE SCALE GENOMIC DNA]</scope>
    <source>
        <strain evidence="2 3">1214</strain>
    </source>
</reference>
<evidence type="ECO:0000256" key="1">
    <source>
        <dbReference type="SAM" id="SignalP"/>
    </source>
</evidence>
<feature type="chain" id="PRO_5012625393" evidence="1">
    <location>
        <begin position="21"/>
        <end position="106"/>
    </location>
</feature>
<protein>
    <submittedName>
        <fullName evidence="2">Membrane-binding protein</fullName>
    </submittedName>
</protein>
<sequence>MKKFMSIVALLFTVVSFSQLIEPKYEIQNDLIKATYYYDNGKVMQEGFYKDGKVHGKWTSYTVEGKESAIGQYELGKKVGIWFFKQEGVIAQVDYNDNSLVKFKKK</sequence>
<evidence type="ECO:0000313" key="2">
    <source>
        <dbReference type="EMBL" id="OWP78111.1"/>
    </source>
</evidence>
<keyword evidence="1" id="KW-0732">Signal</keyword>
<comment type="caution">
    <text evidence="2">The sequence shown here is derived from an EMBL/GenBank/DDBJ whole genome shotgun (WGS) entry which is preliminary data.</text>
</comment>
<feature type="signal peptide" evidence="1">
    <location>
        <begin position="1"/>
        <end position="20"/>
    </location>
</feature>
<dbReference type="SUPFAM" id="SSF82185">
    <property type="entry name" value="Histone H3 K4-specific methyltransferase SET7/9 N-terminal domain"/>
    <property type="match status" value="1"/>
</dbReference>
<dbReference type="Gene3D" id="2.20.110.10">
    <property type="entry name" value="Histone H3 K4-specific methyltransferase SET7/9 N-terminal domain"/>
    <property type="match status" value="1"/>
</dbReference>